<dbReference type="InterPro" id="IPR029045">
    <property type="entry name" value="ClpP/crotonase-like_dom_sf"/>
</dbReference>
<dbReference type="PANTHER" id="PTHR11941:SF54">
    <property type="entry name" value="ENOYL-COA HYDRATASE, MITOCHONDRIAL"/>
    <property type="match status" value="1"/>
</dbReference>
<dbReference type="CDD" id="cd06558">
    <property type="entry name" value="crotonase-like"/>
    <property type="match status" value="1"/>
</dbReference>
<evidence type="ECO:0000313" key="1">
    <source>
        <dbReference type="EMBL" id="MCS0498531.1"/>
    </source>
</evidence>
<accession>A0ABT1ZCW0</accession>
<gene>
    <name evidence="1" type="ORF">NUH29_03075</name>
</gene>
<keyword evidence="2" id="KW-1185">Reference proteome</keyword>
<dbReference type="Pfam" id="PF00378">
    <property type="entry name" value="ECH_1"/>
    <property type="match status" value="1"/>
</dbReference>
<dbReference type="Proteomes" id="UP001205337">
    <property type="component" value="Unassembled WGS sequence"/>
</dbReference>
<reference evidence="1 2" key="1">
    <citation type="submission" date="2022-08" db="EMBL/GenBank/DDBJ databases">
        <authorList>
            <person name="Li F."/>
        </authorList>
    </citation>
    <scope>NUCLEOTIDE SEQUENCE [LARGE SCALE GENOMIC DNA]</scope>
    <source>
        <strain evidence="1 2">10F1B-8-1</strain>
    </source>
</reference>
<name>A0ABT1ZCW0_9MICO</name>
<dbReference type="Gene3D" id="3.90.226.10">
    <property type="entry name" value="2-enoyl-CoA Hydratase, Chain A, domain 1"/>
    <property type="match status" value="1"/>
</dbReference>
<dbReference type="RefSeq" id="WP_258797479.1">
    <property type="nucleotide sequence ID" value="NZ_JANTHX010000004.1"/>
</dbReference>
<evidence type="ECO:0000313" key="2">
    <source>
        <dbReference type="Proteomes" id="UP001205337"/>
    </source>
</evidence>
<dbReference type="InterPro" id="IPR001753">
    <property type="entry name" value="Enoyl-CoA_hydra/iso"/>
</dbReference>
<dbReference type="PANTHER" id="PTHR11941">
    <property type="entry name" value="ENOYL-COA HYDRATASE-RELATED"/>
    <property type="match status" value="1"/>
</dbReference>
<sequence length="254" mass="26127">MTEPILFSVDGGLARITLNRPERLNAFDETLAHAWAEVTAEAVSRDDVGAVLLSGAGPAFCAGGDVRAMVEMGSGEALTELAGVINRGILSLVQSRVPVAVAAHGTTVGGGLGILLAGDYAVVGEGSRVGSLYANMGLTPDLSVSAQLARAVGERRALQLVLTPRLLSGAEAVEWGLAAEVVPDAEVAARAEAVARSWLDGAASAYGRAKRLVRDAAHRGMAEQLDEEARAIGAAYATPEAQRLTTAFAARAKD</sequence>
<proteinExistence type="predicted"/>
<organism evidence="1 2">
    <name type="scientific">Protaetiibacter mangrovi</name>
    <dbReference type="NCBI Taxonomy" id="2970926"/>
    <lineage>
        <taxon>Bacteria</taxon>
        <taxon>Bacillati</taxon>
        <taxon>Actinomycetota</taxon>
        <taxon>Actinomycetes</taxon>
        <taxon>Micrococcales</taxon>
        <taxon>Microbacteriaceae</taxon>
        <taxon>Protaetiibacter</taxon>
    </lineage>
</organism>
<comment type="caution">
    <text evidence="1">The sequence shown here is derived from an EMBL/GenBank/DDBJ whole genome shotgun (WGS) entry which is preliminary data.</text>
</comment>
<protein>
    <submittedName>
        <fullName evidence="1">Enoyl-CoA hydratase/isomerase family protein</fullName>
    </submittedName>
</protein>
<dbReference type="SUPFAM" id="SSF52096">
    <property type="entry name" value="ClpP/crotonase"/>
    <property type="match status" value="1"/>
</dbReference>
<dbReference type="EMBL" id="JANTHX010000004">
    <property type="protein sequence ID" value="MCS0498531.1"/>
    <property type="molecule type" value="Genomic_DNA"/>
</dbReference>